<reference evidence="8" key="1">
    <citation type="submission" date="2021-02" db="EMBL/GenBank/DDBJ databases">
        <title>Neisseriaceae sp. 26B isolated from the cloaca of a Common Toad-headed Turtle (Mesoclemmys nasuta).</title>
        <authorList>
            <person name="Spergser J."/>
            <person name="Busse H.-J."/>
        </authorList>
    </citation>
    <scope>NUCLEOTIDE SEQUENCE</scope>
    <source>
        <strain evidence="8">26B</strain>
    </source>
</reference>
<feature type="transmembrane region" description="Helical" evidence="6">
    <location>
        <begin position="98"/>
        <end position="119"/>
    </location>
</feature>
<name>A0A892ZE29_9NEIS</name>
<sequence>MKQKIKVWDAPTRLFHWSLVLAIPFMWFSADTGGNWLTWHLRVGLFILGLWVFRICWGLWGSDTARFSQFVQGPAQIKRYLAGQMSENEQPGHNPMGALMVVGLLAAIGLQLLTGLFAADENTFTHSGYLNGWVSDDTGSLMRTIHVNFFWFLLGLIALHILAVLSYKLIKKINLIHPMLSGYKYLEGETKPLRFASLPMLVLAVLVAAAVVWWVSGQG</sequence>
<dbReference type="Gene3D" id="1.20.950.20">
    <property type="entry name" value="Transmembrane di-heme cytochromes, Chain C"/>
    <property type="match status" value="1"/>
</dbReference>
<feature type="transmembrane region" description="Helical" evidence="6">
    <location>
        <begin position="12"/>
        <end position="30"/>
    </location>
</feature>
<evidence type="ECO:0000256" key="1">
    <source>
        <dbReference type="ARBA" id="ARBA00004651"/>
    </source>
</evidence>
<dbReference type="GO" id="GO:0022904">
    <property type="term" value="P:respiratory electron transport chain"/>
    <property type="evidence" value="ECO:0007669"/>
    <property type="project" value="InterPro"/>
</dbReference>
<dbReference type="KEGG" id="ptes:JQU52_11235"/>
<feature type="transmembrane region" description="Helical" evidence="6">
    <location>
        <begin position="193"/>
        <end position="215"/>
    </location>
</feature>
<dbReference type="PANTHER" id="PTHR30485:SF2">
    <property type="entry name" value="BLL0597 PROTEIN"/>
    <property type="match status" value="1"/>
</dbReference>
<dbReference type="RefSeq" id="WP_230338573.1">
    <property type="nucleotide sequence ID" value="NZ_CP069798.1"/>
</dbReference>
<dbReference type="EMBL" id="CP069798">
    <property type="protein sequence ID" value="QRQ81281.1"/>
    <property type="molecule type" value="Genomic_DNA"/>
</dbReference>
<evidence type="ECO:0000256" key="2">
    <source>
        <dbReference type="ARBA" id="ARBA00022475"/>
    </source>
</evidence>
<dbReference type="InterPro" id="IPR016174">
    <property type="entry name" value="Di-haem_cyt_TM"/>
</dbReference>
<comment type="subcellular location">
    <subcellularLocation>
        <location evidence="1">Cell membrane</location>
        <topology evidence="1">Multi-pass membrane protein</topology>
    </subcellularLocation>
</comment>
<keyword evidence="3 6" id="KW-0812">Transmembrane</keyword>
<evidence type="ECO:0000313" key="8">
    <source>
        <dbReference type="EMBL" id="QRQ81281.1"/>
    </source>
</evidence>
<dbReference type="GO" id="GO:0020037">
    <property type="term" value="F:heme binding"/>
    <property type="evidence" value="ECO:0007669"/>
    <property type="project" value="TreeGrafter"/>
</dbReference>
<dbReference type="Pfam" id="PF01292">
    <property type="entry name" value="Ni_hydr_CYTB"/>
    <property type="match status" value="1"/>
</dbReference>
<evidence type="ECO:0000256" key="5">
    <source>
        <dbReference type="ARBA" id="ARBA00023136"/>
    </source>
</evidence>
<keyword evidence="9" id="KW-1185">Reference proteome</keyword>
<dbReference type="AlphaFoldDB" id="A0A892ZE29"/>
<keyword evidence="4 6" id="KW-1133">Transmembrane helix</keyword>
<proteinExistence type="predicted"/>
<evidence type="ECO:0000259" key="7">
    <source>
        <dbReference type="Pfam" id="PF01292"/>
    </source>
</evidence>
<dbReference type="GO" id="GO:0009055">
    <property type="term" value="F:electron transfer activity"/>
    <property type="evidence" value="ECO:0007669"/>
    <property type="project" value="InterPro"/>
</dbReference>
<dbReference type="InterPro" id="IPR051542">
    <property type="entry name" value="Hydrogenase_cytochrome"/>
</dbReference>
<evidence type="ECO:0000256" key="4">
    <source>
        <dbReference type="ARBA" id="ARBA00022989"/>
    </source>
</evidence>
<evidence type="ECO:0000256" key="6">
    <source>
        <dbReference type="SAM" id="Phobius"/>
    </source>
</evidence>
<organism evidence="8 9">
    <name type="scientific">Paralysiella testudinis</name>
    <dbReference type="NCBI Taxonomy" id="2809020"/>
    <lineage>
        <taxon>Bacteria</taxon>
        <taxon>Pseudomonadati</taxon>
        <taxon>Pseudomonadota</taxon>
        <taxon>Betaproteobacteria</taxon>
        <taxon>Neisseriales</taxon>
        <taxon>Neisseriaceae</taxon>
        <taxon>Paralysiella</taxon>
    </lineage>
</organism>
<gene>
    <name evidence="8" type="ORF">JQU52_11235</name>
</gene>
<evidence type="ECO:0000313" key="9">
    <source>
        <dbReference type="Proteomes" id="UP000653156"/>
    </source>
</evidence>
<dbReference type="Proteomes" id="UP000653156">
    <property type="component" value="Chromosome"/>
</dbReference>
<dbReference type="GO" id="GO:0005886">
    <property type="term" value="C:plasma membrane"/>
    <property type="evidence" value="ECO:0007669"/>
    <property type="project" value="UniProtKB-SubCell"/>
</dbReference>
<dbReference type="PANTHER" id="PTHR30485">
    <property type="entry name" value="NI/FE-HYDROGENASE 1 B-TYPE CYTOCHROME SUBUNIT"/>
    <property type="match status" value="1"/>
</dbReference>
<dbReference type="SUPFAM" id="SSF81342">
    <property type="entry name" value="Transmembrane di-heme cytochromes"/>
    <property type="match status" value="1"/>
</dbReference>
<keyword evidence="5 6" id="KW-0472">Membrane</keyword>
<evidence type="ECO:0000256" key="3">
    <source>
        <dbReference type="ARBA" id="ARBA00022692"/>
    </source>
</evidence>
<protein>
    <submittedName>
        <fullName evidence="8">Cytochrome b/b6 domain-containing protein</fullName>
    </submittedName>
</protein>
<feature type="domain" description="Cytochrome b561 bacterial/Ni-hydrogenase" evidence="7">
    <location>
        <begin position="7"/>
        <end position="182"/>
    </location>
</feature>
<feature type="transmembrane region" description="Helical" evidence="6">
    <location>
        <begin position="149"/>
        <end position="170"/>
    </location>
</feature>
<feature type="transmembrane region" description="Helical" evidence="6">
    <location>
        <begin position="36"/>
        <end position="60"/>
    </location>
</feature>
<accession>A0A892ZE29</accession>
<keyword evidence="2" id="KW-1003">Cell membrane</keyword>
<dbReference type="InterPro" id="IPR011577">
    <property type="entry name" value="Cyt_b561_bac/Ni-Hgenase"/>
</dbReference>